<organism evidence="1 2">
    <name type="scientific">Desulfopila aestuarii DSM 18488</name>
    <dbReference type="NCBI Taxonomy" id="1121416"/>
    <lineage>
        <taxon>Bacteria</taxon>
        <taxon>Pseudomonadati</taxon>
        <taxon>Thermodesulfobacteriota</taxon>
        <taxon>Desulfobulbia</taxon>
        <taxon>Desulfobulbales</taxon>
        <taxon>Desulfocapsaceae</taxon>
        <taxon>Desulfopila</taxon>
    </lineage>
</organism>
<keyword evidence="2" id="KW-1185">Reference proteome</keyword>
<evidence type="ECO:0000313" key="1">
    <source>
        <dbReference type="EMBL" id="SHO50443.1"/>
    </source>
</evidence>
<sequence length="67" mass="7553">MLGKVIKLEIQETFRSCPTCGYRDGFHSSFQKEGALMKWLLNCPSCHDTFDIGLTANQQLESITKKG</sequence>
<protein>
    <submittedName>
        <fullName evidence="1">Uncharacterized protein</fullName>
    </submittedName>
</protein>
<proteinExistence type="predicted"/>
<dbReference type="AlphaFoldDB" id="A0A1M7YCV7"/>
<reference evidence="1 2" key="1">
    <citation type="submission" date="2016-12" db="EMBL/GenBank/DDBJ databases">
        <authorList>
            <person name="Song W.-J."/>
            <person name="Kurnit D.M."/>
        </authorList>
    </citation>
    <scope>NUCLEOTIDE SEQUENCE [LARGE SCALE GENOMIC DNA]</scope>
    <source>
        <strain evidence="1 2">DSM 18488</strain>
    </source>
</reference>
<name>A0A1M7YCV7_9BACT</name>
<dbReference type="Proteomes" id="UP000184603">
    <property type="component" value="Unassembled WGS sequence"/>
</dbReference>
<gene>
    <name evidence="1" type="ORF">SAMN02745220_03449</name>
</gene>
<evidence type="ECO:0000313" key="2">
    <source>
        <dbReference type="Proteomes" id="UP000184603"/>
    </source>
</evidence>
<accession>A0A1M7YCV7</accession>
<dbReference type="STRING" id="1121416.SAMN02745220_03449"/>
<dbReference type="EMBL" id="FRFE01000019">
    <property type="protein sequence ID" value="SHO50443.1"/>
    <property type="molecule type" value="Genomic_DNA"/>
</dbReference>